<feature type="signal peptide" evidence="2">
    <location>
        <begin position="1"/>
        <end position="23"/>
    </location>
</feature>
<evidence type="ECO:0000256" key="1">
    <source>
        <dbReference type="SAM" id="MobiDB-lite"/>
    </source>
</evidence>
<evidence type="ECO:0008006" key="5">
    <source>
        <dbReference type="Google" id="ProtNLM"/>
    </source>
</evidence>
<keyword evidence="2" id="KW-0732">Signal</keyword>
<reference evidence="4" key="2">
    <citation type="submission" date="2015-01" db="EMBL/GenBank/DDBJ databases">
        <title>Evolutionary Origins and Diversification of the Mycorrhizal Mutualists.</title>
        <authorList>
            <consortium name="DOE Joint Genome Institute"/>
            <consortium name="Mycorrhizal Genomics Consortium"/>
            <person name="Kohler A."/>
            <person name="Kuo A."/>
            <person name="Nagy L.G."/>
            <person name="Floudas D."/>
            <person name="Copeland A."/>
            <person name="Barry K.W."/>
            <person name="Cichocki N."/>
            <person name="Veneault-Fourrey C."/>
            <person name="LaButti K."/>
            <person name="Lindquist E.A."/>
            <person name="Lipzen A."/>
            <person name="Lundell T."/>
            <person name="Morin E."/>
            <person name="Murat C."/>
            <person name="Riley R."/>
            <person name="Ohm R."/>
            <person name="Sun H."/>
            <person name="Tunlid A."/>
            <person name="Henrissat B."/>
            <person name="Grigoriev I.V."/>
            <person name="Hibbett D.S."/>
            <person name="Martin F."/>
        </authorList>
    </citation>
    <scope>NUCLEOTIDE SEQUENCE [LARGE SCALE GENOMIC DNA]</scope>
    <source>
        <strain evidence="4">h7</strain>
    </source>
</reference>
<evidence type="ECO:0000256" key="2">
    <source>
        <dbReference type="SAM" id="SignalP"/>
    </source>
</evidence>
<feature type="region of interest" description="Disordered" evidence="1">
    <location>
        <begin position="29"/>
        <end position="48"/>
    </location>
</feature>
<feature type="chain" id="PRO_5002158897" description="Carbohydrate-binding module family 19 domain-containing protein" evidence="2">
    <location>
        <begin position="24"/>
        <end position="147"/>
    </location>
</feature>
<keyword evidence="4" id="KW-1185">Reference proteome</keyword>
<dbReference type="Proteomes" id="UP000053424">
    <property type="component" value="Unassembled WGS sequence"/>
</dbReference>
<dbReference type="OrthoDB" id="2362516at2759"/>
<accession>A0A0C2XWX9</accession>
<evidence type="ECO:0000313" key="4">
    <source>
        <dbReference type="Proteomes" id="UP000053424"/>
    </source>
</evidence>
<feature type="non-terminal residue" evidence="3">
    <location>
        <position position="1"/>
    </location>
</feature>
<sequence length="147" mass="14969">MSFKATSLVFILAAFAVLAPVRSAPTFQARHEGHDDTVSTSSSAATPSATVAPADVPAFVKQNGLDAQKLNAQFATAKPGDSCQAGQMACVTSQFAQCVDGKWALTPCAADLKCYALPLVNKAGTSIVCDTQDDALARFAAAGVSGG</sequence>
<dbReference type="STRING" id="686832.A0A0C2XWX9"/>
<organism evidence="3 4">
    <name type="scientific">Hebeloma cylindrosporum</name>
    <dbReference type="NCBI Taxonomy" id="76867"/>
    <lineage>
        <taxon>Eukaryota</taxon>
        <taxon>Fungi</taxon>
        <taxon>Dikarya</taxon>
        <taxon>Basidiomycota</taxon>
        <taxon>Agaricomycotina</taxon>
        <taxon>Agaricomycetes</taxon>
        <taxon>Agaricomycetidae</taxon>
        <taxon>Agaricales</taxon>
        <taxon>Agaricineae</taxon>
        <taxon>Hymenogastraceae</taxon>
        <taxon>Hebeloma</taxon>
    </lineage>
</organism>
<evidence type="ECO:0000313" key="3">
    <source>
        <dbReference type="EMBL" id="KIM42133.1"/>
    </source>
</evidence>
<name>A0A0C2XWX9_HEBCY</name>
<gene>
    <name evidence="3" type="ORF">M413DRAFT_70756</name>
</gene>
<protein>
    <recommendedName>
        <fullName evidence="5">Carbohydrate-binding module family 19 domain-containing protein</fullName>
    </recommendedName>
</protein>
<reference evidence="3 4" key="1">
    <citation type="submission" date="2014-04" db="EMBL/GenBank/DDBJ databases">
        <authorList>
            <consortium name="DOE Joint Genome Institute"/>
            <person name="Kuo A."/>
            <person name="Gay G."/>
            <person name="Dore J."/>
            <person name="Kohler A."/>
            <person name="Nagy L.G."/>
            <person name="Floudas D."/>
            <person name="Copeland A."/>
            <person name="Barry K.W."/>
            <person name="Cichocki N."/>
            <person name="Veneault-Fourrey C."/>
            <person name="LaButti K."/>
            <person name="Lindquist E.A."/>
            <person name="Lipzen A."/>
            <person name="Lundell T."/>
            <person name="Morin E."/>
            <person name="Murat C."/>
            <person name="Sun H."/>
            <person name="Tunlid A."/>
            <person name="Henrissat B."/>
            <person name="Grigoriev I.V."/>
            <person name="Hibbett D.S."/>
            <person name="Martin F."/>
            <person name="Nordberg H.P."/>
            <person name="Cantor M.N."/>
            <person name="Hua S.X."/>
        </authorList>
    </citation>
    <scope>NUCLEOTIDE SEQUENCE [LARGE SCALE GENOMIC DNA]</scope>
    <source>
        <strain evidence="4">h7</strain>
    </source>
</reference>
<dbReference type="HOGENOM" id="CLU_1772495_0_0_1"/>
<feature type="compositionally biased region" description="Low complexity" evidence="1">
    <location>
        <begin position="38"/>
        <end position="48"/>
    </location>
</feature>
<dbReference type="EMBL" id="KN831778">
    <property type="protein sequence ID" value="KIM42133.1"/>
    <property type="molecule type" value="Genomic_DNA"/>
</dbReference>
<dbReference type="AlphaFoldDB" id="A0A0C2XWX9"/>
<proteinExistence type="predicted"/>